<gene>
    <name evidence="4" type="ORF">HY473_00085</name>
</gene>
<dbReference type="InterPro" id="IPR050698">
    <property type="entry name" value="MBL"/>
</dbReference>
<name>A0A932YYT7_9BACT</name>
<organism evidence="4 5">
    <name type="scientific">Candidatus Sungiibacteriota bacterium</name>
    <dbReference type="NCBI Taxonomy" id="2750080"/>
    <lineage>
        <taxon>Bacteria</taxon>
        <taxon>Candidatus Sungiibacteriota</taxon>
    </lineage>
</organism>
<comment type="caution">
    <text evidence="4">The sequence shown here is derived from an EMBL/GenBank/DDBJ whole genome shotgun (WGS) entry which is preliminary data.</text>
</comment>
<dbReference type="CDD" id="cd16295">
    <property type="entry name" value="TTHA0252-CPSF-like_MBL-fold"/>
    <property type="match status" value="1"/>
</dbReference>
<dbReference type="EMBL" id="JACQMI010000002">
    <property type="protein sequence ID" value="MBI4132485.1"/>
    <property type="molecule type" value="Genomic_DNA"/>
</dbReference>
<feature type="domain" description="Beta-Casp" evidence="3">
    <location>
        <begin position="236"/>
        <end position="361"/>
    </location>
</feature>
<dbReference type="GO" id="GO:0004521">
    <property type="term" value="F:RNA endonuclease activity"/>
    <property type="evidence" value="ECO:0007669"/>
    <property type="project" value="TreeGrafter"/>
</dbReference>
<dbReference type="Gene3D" id="3.60.15.10">
    <property type="entry name" value="Ribonuclease Z/Hydroxyacylglutathione hydrolase-like"/>
    <property type="match status" value="1"/>
</dbReference>
<evidence type="ECO:0000259" key="2">
    <source>
        <dbReference type="SMART" id="SM00849"/>
    </source>
</evidence>
<keyword evidence="1" id="KW-0378">Hydrolase</keyword>
<dbReference type="Proteomes" id="UP000756703">
    <property type="component" value="Unassembled WGS sequence"/>
</dbReference>
<dbReference type="SUPFAM" id="SSF56281">
    <property type="entry name" value="Metallo-hydrolase/oxidoreductase"/>
    <property type="match status" value="1"/>
</dbReference>
<dbReference type="SMART" id="SM00849">
    <property type="entry name" value="Lactamase_B"/>
    <property type="match status" value="1"/>
</dbReference>
<feature type="domain" description="Metallo-beta-lactamase" evidence="2">
    <location>
        <begin position="16"/>
        <end position="231"/>
    </location>
</feature>
<dbReference type="InterPro" id="IPR011108">
    <property type="entry name" value="RMMBL"/>
</dbReference>
<dbReference type="Gene3D" id="3.40.50.10890">
    <property type="match status" value="1"/>
</dbReference>
<dbReference type="InterPro" id="IPR022712">
    <property type="entry name" value="Beta_Casp"/>
</dbReference>
<dbReference type="GO" id="GO:0016787">
    <property type="term" value="F:hydrolase activity"/>
    <property type="evidence" value="ECO:0007669"/>
    <property type="project" value="UniProtKB-KW"/>
</dbReference>
<dbReference type="InterPro" id="IPR036866">
    <property type="entry name" value="RibonucZ/Hydroxyglut_hydro"/>
</dbReference>
<evidence type="ECO:0000313" key="4">
    <source>
        <dbReference type="EMBL" id="MBI4132485.1"/>
    </source>
</evidence>
<reference evidence="4" key="1">
    <citation type="submission" date="2020-07" db="EMBL/GenBank/DDBJ databases">
        <title>Huge and variable diversity of episymbiotic CPR bacteria and DPANN archaea in groundwater ecosystems.</title>
        <authorList>
            <person name="He C.Y."/>
            <person name="Keren R."/>
            <person name="Whittaker M."/>
            <person name="Farag I.F."/>
            <person name="Doudna J."/>
            <person name="Cate J.H.D."/>
            <person name="Banfield J.F."/>
        </authorList>
    </citation>
    <scope>NUCLEOTIDE SEQUENCE</scope>
    <source>
        <strain evidence="4">NC_groundwater_1225_Ag_S-0.1um_56_177</strain>
    </source>
</reference>
<sequence length="446" mass="49674">MAKISLSFYGAAREVTGACYLLDTGQEKILIDCGMFQGCDDCDERNHEKLPFDASAIDAVIITHAHVDHVGRLPKLWREGFRGAIYATPPTCDLTELLLEDAMNFFKAGEGELYSRRDLEEIMKLFQPLGYGTDVRLTSSSLKLLPAGHILGSSFVRLETQGKIFVFSGDIGNDPSILLPPRASIPEANVLTVESTYGNKRHQHIQDRRLMLERAIEDAASRRGTLMIPAFATERTQEILYEINGMMQFKRVPEIPVFVDSPLAIKTTAIFSKYPPYYRDEVQQLVKTHPHIFAFKNLKFTPSVEESKAINDVPPPKVIIAGSGMSSGGRILHHEKRYLPDPNSVLLVTGYQAAGSLGRRLLDRAREVKIHGEPVSVAAEVRIIDGYSAHADQDELFAFVEEMKDNLERVFVVQGEPAAALGFQQTIQDRLGVAAVAPRYGERFEL</sequence>
<dbReference type="InterPro" id="IPR001279">
    <property type="entry name" value="Metallo-B-lactamas"/>
</dbReference>
<dbReference type="Pfam" id="PF07521">
    <property type="entry name" value="RMMBL"/>
    <property type="match status" value="1"/>
</dbReference>
<dbReference type="PANTHER" id="PTHR11203">
    <property type="entry name" value="CLEAVAGE AND POLYADENYLATION SPECIFICITY FACTOR FAMILY MEMBER"/>
    <property type="match status" value="1"/>
</dbReference>
<evidence type="ECO:0000313" key="5">
    <source>
        <dbReference type="Proteomes" id="UP000756703"/>
    </source>
</evidence>
<proteinExistence type="predicted"/>
<protein>
    <submittedName>
        <fullName evidence="4">MBL fold metallo-hydrolase</fullName>
    </submittedName>
</protein>
<dbReference type="AlphaFoldDB" id="A0A932YYT7"/>
<dbReference type="PANTHER" id="PTHR11203:SF37">
    <property type="entry name" value="INTEGRATOR COMPLEX SUBUNIT 11"/>
    <property type="match status" value="1"/>
</dbReference>
<evidence type="ECO:0000259" key="3">
    <source>
        <dbReference type="SMART" id="SM01027"/>
    </source>
</evidence>
<dbReference type="SMART" id="SM01027">
    <property type="entry name" value="Beta-Casp"/>
    <property type="match status" value="1"/>
</dbReference>
<evidence type="ECO:0000256" key="1">
    <source>
        <dbReference type="ARBA" id="ARBA00022801"/>
    </source>
</evidence>
<dbReference type="Pfam" id="PF00753">
    <property type="entry name" value="Lactamase_B"/>
    <property type="match status" value="1"/>
</dbReference>
<accession>A0A932YYT7</accession>
<dbReference type="Pfam" id="PF10996">
    <property type="entry name" value="Beta-Casp"/>
    <property type="match status" value="1"/>
</dbReference>